<reference evidence="3 4" key="1">
    <citation type="submission" date="2020-08" db="EMBL/GenBank/DDBJ databases">
        <authorList>
            <person name="Ramaprasad A."/>
        </authorList>
    </citation>
    <scope>NUCLEOTIDE SEQUENCE [LARGE SCALE GENOMIC DNA]</scope>
</reference>
<feature type="region of interest" description="Disordered" evidence="1">
    <location>
        <begin position="75"/>
        <end position="165"/>
    </location>
</feature>
<gene>
    <name evidence="3" type="ORF">PVSEL_1200890</name>
</gene>
<proteinExistence type="predicted"/>
<evidence type="ECO:0008006" key="5">
    <source>
        <dbReference type="Google" id="ProtNLM"/>
    </source>
</evidence>
<dbReference type="VEuPathDB" id="PlasmoDB:PVPCR_1200810"/>
<dbReference type="AlphaFoldDB" id="A0A6V7TAY5"/>
<feature type="compositionally biased region" description="Acidic residues" evidence="1">
    <location>
        <begin position="88"/>
        <end position="108"/>
    </location>
</feature>
<accession>A0A6V7TAY5</accession>
<evidence type="ECO:0000313" key="4">
    <source>
        <dbReference type="Proteomes" id="UP000515697"/>
    </source>
</evidence>
<evidence type="ECO:0000256" key="1">
    <source>
        <dbReference type="SAM" id="MobiDB-lite"/>
    </source>
</evidence>
<protein>
    <recommendedName>
        <fullName evidence="5">Plasmodium RESA N-terminal domain-containing protein</fullName>
    </recommendedName>
</protein>
<dbReference type="VEuPathDB" id="PlasmoDB:PVLDE_1200940"/>
<evidence type="ECO:0000256" key="2">
    <source>
        <dbReference type="SAM" id="SignalP"/>
    </source>
</evidence>
<dbReference type="EMBL" id="LR865433">
    <property type="protein sequence ID" value="CAD2109360.1"/>
    <property type="molecule type" value="Genomic_DNA"/>
</dbReference>
<organism evidence="3 4">
    <name type="scientific">Plasmodium vinckei</name>
    <dbReference type="NCBI Taxonomy" id="5860"/>
    <lineage>
        <taxon>Eukaryota</taxon>
        <taxon>Sar</taxon>
        <taxon>Alveolata</taxon>
        <taxon>Apicomplexa</taxon>
        <taxon>Aconoidasida</taxon>
        <taxon>Haemosporida</taxon>
        <taxon>Plasmodiidae</taxon>
        <taxon>Plasmodium</taxon>
        <taxon>Plasmodium (Vinckeia)</taxon>
    </lineage>
</organism>
<evidence type="ECO:0000313" key="3">
    <source>
        <dbReference type="EMBL" id="CAD2109360.1"/>
    </source>
</evidence>
<sequence>MVLKIVNIILVLLSTQIPLNNNRIYNFQKITEPSSFKYPTRILCCASLGKKIKKICKEVFCGLVEDYGKTQYDVRPQHHRKPQHDDESQCDSEFQYDDDSQCDNESQYDNESQHDGETQPARKTKRYRKNRHDRRSQYFGRPRTEDELMIGGKSQSNENWGGTHKSKLNYNDNTTNDIDLKLINSKEIRKALAPFRVTDKEIERAQRDKLMDRLNAGEISITPKVASLIFYNFHMEIHKDINILWKRGKKVINRMVIEHNMTYEQHTLRIIEIKRMLYDQCVRIKHESLQLYQDYALTYKDQLDSTFHLFLKEHYLKIRQRFLKINRAFYIVANKMAGTSHDEQLILIPEDEDELFFFT</sequence>
<dbReference type="Proteomes" id="UP000515697">
    <property type="component" value="Chromosome PVSEL_12"/>
</dbReference>
<dbReference type="VEuPathDB" id="PlasmoDB:PVVCY_1200790"/>
<dbReference type="VEuPathDB" id="PlasmoDB:PVBDA_1200930"/>
<feature type="signal peptide" evidence="2">
    <location>
        <begin position="1"/>
        <end position="15"/>
    </location>
</feature>
<feature type="compositionally biased region" description="Basic residues" evidence="1">
    <location>
        <begin position="122"/>
        <end position="134"/>
    </location>
</feature>
<feature type="chain" id="PRO_5027578636" description="Plasmodium RESA N-terminal domain-containing protein" evidence="2">
    <location>
        <begin position="16"/>
        <end position="359"/>
    </location>
</feature>
<name>A0A6V7TAY5_PLAVN</name>
<keyword evidence="2" id="KW-0732">Signal</keyword>
<dbReference type="VEuPathDB" id="PlasmoDB:PVSEL_1200890"/>